<dbReference type="InterPro" id="IPR049254">
    <property type="entry name" value="Phage_tail_terminator"/>
</dbReference>
<proteinExistence type="predicted"/>
<name>A0A8S5NC31_9CAUD</name>
<sequence>MIRNIIDGVTNELLKIFTDARIYIGSEKQDKILPCYVVKPSSIQYGFGREGKRTKTYTIQVFYFPEGDVTTEAVQIEDILGDVLEEITVNDIVIRNSGIKSELVEGFINCTANYVVYYSKADAEKQVMSNLLQNERMG</sequence>
<evidence type="ECO:0000313" key="1">
    <source>
        <dbReference type="EMBL" id="DAD92254.1"/>
    </source>
</evidence>
<organism evidence="1">
    <name type="scientific">Siphoviridae sp. ctQ0C17</name>
    <dbReference type="NCBI Taxonomy" id="2826325"/>
    <lineage>
        <taxon>Viruses</taxon>
        <taxon>Duplodnaviria</taxon>
        <taxon>Heunggongvirae</taxon>
        <taxon>Uroviricota</taxon>
        <taxon>Caudoviricetes</taxon>
    </lineage>
</organism>
<dbReference type="Pfam" id="PF20765">
    <property type="entry name" value="Phage_tail_terminator_8"/>
    <property type="match status" value="1"/>
</dbReference>
<reference evidence="1" key="1">
    <citation type="journal article" date="2021" name="Proc. Natl. Acad. Sci. U.S.A.">
        <title>A Catalog of Tens of Thousands of Viruses from Human Metagenomes Reveals Hidden Associations with Chronic Diseases.</title>
        <authorList>
            <person name="Tisza M.J."/>
            <person name="Buck C.B."/>
        </authorList>
    </citation>
    <scope>NUCLEOTIDE SEQUENCE</scope>
    <source>
        <strain evidence="1">CtQ0C17</strain>
    </source>
</reference>
<dbReference type="EMBL" id="BK015131">
    <property type="protein sequence ID" value="DAD92254.1"/>
    <property type="molecule type" value="Genomic_DNA"/>
</dbReference>
<accession>A0A8S5NC31</accession>
<protein>
    <submittedName>
        <fullName evidence="1">Tail completion protein</fullName>
    </submittedName>
</protein>